<name>A0A0C3EGE8_PILCF</name>
<organism evidence="1 2">
    <name type="scientific">Piloderma croceum (strain F 1598)</name>
    <dbReference type="NCBI Taxonomy" id="765440"/>
    <lineage>
        <taxon>Eukaryota</taxon>
        <taxon>Fungi</taxon>
        <taxon>Dikarya</taxon>
        <taxon>Basidiomycota</taxon>
        <taxon>Agaricomycotina</taxon>
        <taxon>Agaricomycetes</taxon>
        <taxon>Agaricomycetidae</taxon>
        <taxon>Atheliales</taxon>
        <taxon>Atheliaceae</taxon>
        <taxon>Piloderma</taxon>
    </lineage>
</organism>
<evidence type="ECO:0000313" key="2">
    <source>
        <dbReference type="Proteomes" id="UP000054166"/>
    </source>
</evidence>
<sequence length="199" mass="22567">MLRCSGLKGFEIPGVKDRLITTLFADDTTVFLSEFDKFTDLEAILNKWCIASGARFNVGKTEVTPIGTITYRKDVVNTRRINPTQEPLAQDIHIAQDQEPVRILGAWIGNNIDQNIVWSTVLDKIRNNLDRWNMSHPTLFGRRLIIQMVVGGMTQYLAKVQTMPKQVEDTLEKVIRSFMWNGNKAPVSISTLHLPIEQG</sequence>
<dbReference type="InParanoid" id="A0A0C3EGE8"/>
<evidence type="ECO:0008006" key="3">
    <source>
        <dbReference type="Google" id="ProtNLM"/>
    </source>
</evidence>
<accession>A0A0C3EGE8</accession>
<dbReference type="OrthoDB" id="2205812at2759"/>
<dbReference type="HOGENOM" id="CLU_077575_1_0_1"/>
<dbReference type="Proteomes" id="UP000054166">
    <property type="component" value="Unassembled WGS sequence"/>
</dbReference>
<dbReference type="AlphaFoldDB" id="A0A0C3EGE8"/>
<proteinExistence type="predicted"/>
<keyword evidence="2" id="KW-1185">Reference proteome</keyword>
<protein>
    <recommendedName>
        <fullName evidence="3">Reverse transcriptase domain-containing protein</fullName>
    </recommendedName>
</protein>
<feature type="non-terminal residue" evidence="1">
    <location>
        <position position="199"/>
    </location>
</feature>
<reference evidence="1 2" key="1">
    <citation type="submission" date="2014-04" db="EMBL/GenBank/DDBJ databases">
        <authorList>
            <consortium name="DOE Joint Genome Institute"/>
            <person name="Kuo A."/>
            <person name="Tarkka M."/>
            <person name="Buscot F."/>
            <person name="Kohler A."/>
            <person name="Nagy L.G."/>
            <person name="Floudas D."/>
            <person name="Copeland A."/>
            <person name="Barry K.W."/>
            <person name="Cichocki N."/>
            <person name="Veneault-Fourrey C."/>
            <person name="LaButti K."/>
            <person name="Lindquist E.A."/>
            <person name="Lipzen A."/>
            <person name="Lundell T."/>
            <person name="Morin E."/>
            <person name="Murat C."/>
            <person name="Sun H."/>
            <person name="Tunlid A."/>
            <person name="Henrissat B."/>
            <person name="Grigoriev I.V."/>
            <person name="Hibbett D.S."/>
            <person name="Martin F."/>
            <person name="Nordberg H.P."/>
            <person name="Cantor M.N."/>
            <person name="Hua S.X."/>
        </authorList>
    </citation>
    <scope>NUCLEOTIDE SEQUENCE [LARGE SCALE GENOMIC DNA]</scope>
    <source>
        <strain evidence="1 2">F 1598</strain>
    </source>
</reference>
<dbReference type="EMBL" id="KN833228">
    <property type="protein sequence ID" value="KIM71720.1"/>
    <property type="molecule type" value="Genomic_DNA"/>
</dbReference>
<gene>
    <name evidence="1" type="ORF">PILCRDRAFT_36644</name>
</gene>
<reference evidence="2" key="2">
    <citation type="submission" date="2015-01" db="EMBL/GenBank/DDBJ databases">
        <title>Evolutionary Origins and Diversification of the Mycorrhizal Mutualists.</title>
        <authorList>
            <consortium name="DOE Joint Genome Institute"/>
            <consortium name="Mycorrhizal Genomics Consortium"/>
            <person name="Kohler A."/>
            <person name="Kuo A."/>
            <person name="Nagy L.G."/>
            <person name="Floudas D."/>
            <person name="Copeland A."/>
            <person name="Barry K.W."/>
            <person name="Cichocki N."/>
            <person name="Veneault-Fourrey C."/>
            <person name="LaButti K."/>
            <person name="Lindquist E.A."/>
            <person name="Lipzen A."/>
            <person name="Lundell T."/>
            <person name="Morin E."/>
            <person name="Murat C."/>
            <person name="Riley R."/>
            <person name="Ohm R."/>
            <person name="Sun H."/>
            <person name="Tunlid A."/>
            <person name="Henrissat B."/>
            <person name="Grigoriev I.V."/>
            <person name="Hibbett D.S."/>
            <person name="Martin F."/>
        </authorList>
    </citation>
    <scope>NUCLEOTIDE SEQUENCE [LARGE SCALE GENOMIC DNA]</scope>
    <source>
        <strain evidence="2">F 1598</strain>
    </source>
</reference>
<evidence type="ECO:0000313" key="1">
    <source>
        <dbReference type="EMBL" id="KIM71720.1"/>
    </source>
</evidence>